<evidence type="ECO:0000313" key="2">
    <source>
        <dbReference type="EMBL" id="RKD91301.1"/>
    </source>
</evidence>
<proteinExistence type="predicted"/>
<name>A0A419W746_9BACT</name>
<dbReference type="OrthoDB" id="1409585at2"/>
<comment type="caution">
    <text evidence="2">The sequence shown here is derived from an EMBL/GenBank/DDBJ whole genome shotgun (WGS) entry which is preliminary data.</text>
</comment>
<protein>
    <submittedName>
        <fullName evidence="2">Uncharacterized protein DUF1460</fullName>
    </submittedName>
</protein>
<dbReference type="Gene3D" id="1.10.3670.10">
    <property type="entry name" value="Putative xylanase like domain"/>
    <property type="match status" value="1"/>
</dbReference>
<dbReference type="EMBL" id="RAPN01000001">
    <property type="protein sequence ID" value="RKD91301.1"/>
    <property type="molecule type" value="Genomic_DNA"/>
</dbReference>
<feature type="signal peptide" evidence="1">
    <location>
        <begin position="1"/>
        <end position="21"/>
    </location>
</feature>
<reference evidence="2 3" key="1">
    <citation type="submission" date="2018-09" db="EMBL/GenBank/DDBJ databases">
        <title>Genomic Encyclopedia of Archaeal and Bacterial Type Strains, Phase II (KMG-II): from individual species to whole genera.</title>
        <authorList>
            <person name="Goeker M."/>
        </authorList>
    </citation>
    <scope>NUCLEOTIDE SEQUENCE [LARGE SCALE GENOMIC DNA]</scope>
    <source>
        <strain evidence="2 3">DSM 27148</strain>
    </source>
</reference>
<evidence type="ECO:0000313" key="3">
    <source>
        <dbReference type="Proteomes" id="UP000283387"/>
    </source>
</evidence>
<dbReference type="AlphaFoldDB" id="A0A419W746"/>
<dbReference type="Pfam" id="PF07313">
    <property type="entry name" value="AmiA-like"/>
    <property type="match status" value="1"/>
</dbReference>
<keyword evidence="3" id="KW-1185">Reference proteome</keyword>
<sequence>MKIFPTVVLLLLVCQITTAWANSPVEHQSSQPLCSNDSVLVETKLTEFAEVKNLPSGELLEKIGQSFLGTPYVAQTLETGKDEKLIVNLRELDCTTFDETCLALMLTVKSGATDFTAYKKQLEKVRYRNGVREGYLSRLHYFSEWLYNNTEKGLVTPLDNSFQTKVEKPINFMSSHPDSYPVLKENPELVPQIAQQEELISERTRYFIPKEKLQANEKHLKDGDIVGLTTSIAGLDIAHVGLVIWVDGRVHLLHASSALEKVVISDVPLADYLGAKKSFTGIMVVRPN</sequence>
<dbReference type="SUPFAM" id="SSF54001">
    <property type="entry name" value="Cysteine proteinases"/>
    <property type="match status" value="1"/>
</dbReference>
<dbReference type="Proteomes" id="UP000283387">
    <property type="component" value="Unassembled WGS sequence"/>
</dbReference>
<organism evidence="2 3">
    <name type="scientific">Mangrovibacterium diazotrophicum</name>
    <dbReference type="NCBI Taxonomy" id="1261403"/>
    <lineage>
        <taxon>Bacteria</taxon>
        <taxon>Pseudomonadati</taxon>
        <taxon>Bacteroidota</taxon>
        <taxon>Bacteroidia</taxon>
        <taxon>Marinilabiliales</taxon>
        <taxon>Prolixibacteraceae</taxon>
        <taxon>Mangrovibacterium</taxon>
    </lineage>
</organism>
<gene>
    <name evidence="2" type="ORF">BC643_1654</name>
</gene>
<evidence type="ECO:0000256" key="1">
    <source>
        <dbReference type="SAM" id="SignalP"/>
    </source>
</evidence>
<accession>A0A419W746</accession>
<keyword evidence="1" id="KW-0732">Signal</keyword>
<dbReference type="RefSeq" id="WP_120272615.1">
    <property type="nucleotide sequence ID" value="NZ_RAPN01000001.1"/>
</dbReference>
<dbReference type="Gene3D" id="2.30.260.10">
    <property type="entry name" value="putative xylanase like domain"/>
    <property type="match status" value="1"/>
</dbReference>
<dbReference type="InterPro" id="IPR038765">
    <property type="entry name" value="Papain-like_cys_pep_sf"/>
</dbReference>
<feature type="chain" id="PRO_5019449714" evidence="1">
    <location>
        <begin position="22"/>
        <end position="288"/>
    </location>
</feature>
<dbReference type="InterPro" id="IPR010846">
    <property type="entry name" value="AmiA-like"/>
</dbReference>